<evidence type="ECO:0000256" key="1">
    <source>
        <dbReference type="SAM" id="MobiDB-lite"/>
    </source>
</evidence>
<sequence length="899" mass="101889">HYRHFPTPTMDDNYYDISISSKKPYSASSIIPAIKKKFGPKRIGSLNSLSTLSEASVPMAHSSIKRPGDYFVQKLSKETRTGDSRHVDIHRPISGDSIVSLHSNFSDEASLVASSQFDTPKELGNPMLESRLSSMTSNSIINASPLDSPSFQYYKGAGDAHSFEAGDDDDDDLFNYHYANDENTHHNTSLSTITSKNSSLVLAKGPAYLPKASKTSPHLPRSASQSSGHSTSSLTHSSPPKKLAGRSAPGLSRSKTKFLSSKETKERQQLRKKKYEENDDDDEILVNDLDNLVFNVPVIKNHSELYLLNLKSQSSIHTPTTIKSASSSSVDLFTRSDLMVDNDNKYNINSKAHAKPRALSSPKSSTNGKLMVQTDLKNTRFSATEDSIVEEDEDSFPGHSSIDDSELTRNISSFYDQRSASFAKLVKSSREQTMMHKLPNFVKHQSSMDDLHLISQEKLNVIDQTRPVHLPPKPDGDKTKHNREFQKVLSNFELNNKSLNDARRKSNQILAQNQQQWIKMVIALIEEPNAKLFNKKFSYDKNTIRKLAWESNVPTSLRYQFFLKILSSNNGSQDSVNTINNSFNLFDKKYQELSASIKNNKDLEFNKIIERVLQRPLFECILKEIEVTVPNFSLVKFKESFRYLLYIKSLSEYGLLKHDEMFLIPLLLVLFQTTQSIQEIYCMVELINKEVFNRELLSDFNSALDTWTNPKQASYQSSYLSKYLGGFQASLGEFENLKSNSFFDILSQINDRLPLSLSAPSTPILAQQSFGIPVLWNSPNSSVSHSTEFSNSPENLTPRTSTSTGDEQHTEVNSSALQLMIKLLQMLIIYSNSVKTRNKNGKKVLQTFLMVIFQYYHINWNNFQELVKHNRSIKLNHSTDQVTNLNCFVDKWTEAFKKF</sequence>
<feature type="domain" description="SBE2/SBE22 middle" evidence="2">
    <location>
        <begin position="406"/>
        <end position="495"/>
    </location>
</feature>
<dbReference type="RefSeq" id="XP_020063134.1">
    <property type="nucleotide sequence ID" value="XM_020210278.1"/>
</dbReference>
<accession>A0A1E4SF40</accession>
<dbReference type="EMBL" id="KV453914">
    <property type="protein sequence ID" value="ODV78012.1"/>
    <property type="molecule type" value="Genomic_DNA"/>
</dbReference>
<dbReference type="GeneID" id="30984414"/>
<feature type="compositionally biased region" description="Basic and acidic residues" evidence="1">
    <location>
        <begin position="260"/>
        <end position="269"/>
    </location>
</feature>
<dbReference type="Proteomes" id="UP000094285">
    <property type="component" value="Unassembled WGS sequence"/>
</dbReference>
<feature type="region of interest" description="Disordered" evidence="1">
    <location>
        <begin position="209"/>
        <end position="277"/>
    </location>
</feature>
<feature type="region of interest" description="Disordered" evidence="1">
    <location>
        <begin position="785"/>
        <end position="809"/>
    </location>
</feature>
<keyword evidence="4" id="KW-1185">Reference proteome</keyword>
<dbReference type="Pfam" id="PF22874">
    <property type="entry name" value="SBE2_M"/>
    <property type="match status" value="1"/>
</dbReference>
<protein>
    <recommendedName>
        <fullName evidence="2">SBE2/SBE22 middle domain-containing protein</fullName>
    </recommendedName>
</protein>
<dbReference type="OrthoDB" id="289721at2759"/>
<proteinExistence type="predicted"/>
<feature type="region of interest" description="Disordered" evidence="1">
    <location>
        <begin position="349"/>
        <end position="368"/>
    </location>
</feature>
<dbReference type="STRING" id="984487.A0A1E4SF40"/>
<dbReference type="InterPro" id="IPR053949">
    <property type="entry name" value="SBE2/SBE22_M"/>
</dbReference>
<feature type="non-terminal residue" evidence="3">
    <location>
        <position position="1"/>
    </location>
</feature>
<evidence type="ECO:0000313" key="3">
    <source>
        <dbReference type="EMBL" id="ODV78012.1"/>
    </source>
</evidence>
<organism evidence="3 4">
    <name type="scientific">Suhomyces tanzawaensis NRRL Y-17324</name>
    <dbReference type="NCBI Taxonomy" id="984487"/>
    <lineage>
        <taxon>Eukaryota</taxon>
        <taxon>Fungi</taxon>
        <taxon>Dikarya</taxon>
        <taxon>Ascomycota</taxon>
        <taxon>Saccharomycotina</taxon>
        <taxon>Pichiomycetes</taxon>
        <taxon>Debaryomycetaceae</taxon>
        <taxon>Suhomyces</taxon>
    </lineage>
</organism>
<reference evidence="4" key="1">
    <citation type="submission" date="2016-05" db="EMBL/GenBank/DDBJ databases">
        <title>Comparative genomics of biotechnologically important yeasts.</title>
        <authorList>
            <consortium name="DOE Joint Genome Institute"/>
            <person name="Riley R."/>
            <person name="Haridas S."/>
            <person name="Wolfe K.H."/>
            <person name="Lopes M.R."/>
            <person name="Hittinger C.T."/>
            <person name="Goker M."/>
            <person name="Salamov A."/>
            <person name="Wisecaver J."/>
            <person name="Long T.M."/>
            <person name="Aerts A.L."/>
            <person name="Barry K."/>
            <person name="Choi C."/>
            <person name="Clum A."/>
            <person name="Coughlan A.Y."/>
            <person name="Deshpande S."/>
            <person name="Douglass A.P."/>
            <person name="Hanson S.J."/>
            <person name="Klenk H.-P."/>
            <person name="Labutti K."/>
            <person name="Lapidus A."/>
            <person name="Lindquist E."/>
            <person name="Lipzen A."/>
            <person name="Meier-Kolthoff J.P."/>
            <person name="Ohm R.A."/>
            <person name="Otillar R.P."/>
            <person name="Pangilinan J."/>
            <person name="Peng Y."/>
            <person name="Rokas A."/>
            <person name="Rosa C.A."/>
            <person name="Scheuner C."/>
            <person name="Sibirny A.A."/>
            <person name="Slot J.C."/>
            <person name="Stielow J.B."/>
            <person name="Sun H."/>
            <person name="Kurtzman C.P."/>
            <person name="Blackwell M."/>
            <person name="Grigoriev I.V."/>
            <person name="Jeffries T.W."/>
        </authorList>
    </citation>
    <scope>NUCLEOTIDE SEQUENCE [LARGE SCALE GENOMIC DNA]</scope>
    <source>
        <strain evidence="4">NRRL Y-17324</strain>
    </source>
</reference>
<dbReference type="AlphaFoldDB" id="A0A1E4SF40"/>
<feature type="compositionally biased region" description="Low complexity" evidence="1">
    <location>
        <begin position="222"/>
        <end position="238"/>
    </location>
</feature>
<evidence type="ECO:0000259" key="2">
    <source>
        <dbReference type="Pfam" id="PF22874"/>
    </source>
</evidence>
<name>A0A1E4SF40_9ASCO</name>
<gene>
    <name evidence="3" type="ORF">CANTADRAFT_54040</name>
</gene>
<evidence type="ECO:0000313" key="4">
    <source>
        <dbReference type="Proteomes" id="UP000094285"/>
    </source>
</evidence>